<accession>J7RFX9</accession>
<sequence>MNVSKRRKKNIQSIVVKVKPAPSSNTGKESCESSNQCQGVRNWAERVKTVYGKNTWEMDYQEYQDYVSAERKRGHLYT</sequence>
<dbReference type="Proteomes" id="UP000002867">
    <property type="component" value="Segment"/>
</dbReference>
<gene>
    <name evidence="1" type="ORF">tf_43</name>
</gene>
<evidence type="ECO:0000313" key="1">
    <source>
        <dbReference type="EMBL" id="CCL97941.1"/>
    </source>
</evidence>
<reference evidence="1 2" key="1">
    <citation type="journal article" date="2012" name="PLoS ONE">
        <title>Genomic Analysis of Pseudomonas putida Phage tf with Localized Single-Strand DNA Interruptions.</title>
        <authorList>
            <person name="Glukhov A.S."/>
            <person name="Krutilina A.I."/>
            <person name="Shlyapnikov M.G."/>
            <person name="Severinov K."/>
            <person name="Lavysh D."/>
            <person name="Kochetkov V.V."/>
            <person name="McGrath J.W."/>
            <person name="de Leeuwe C."/>
            <person name="Shaburova O.V."/>
            <person name="Krylov V.N."/>
            <person name="Akulenko N.V."/>
            <person name="Kulakov L.A."/>
        </authorList>
    </citation>
    <scope>NUCLEOTIDE SEQUENCE [LARGE SCALE GENOMIC DNA]</scope>
</reference>
<dbReference type="RefSeq" id="YP_006659983.1">
    <property type="nucleotide sequence ID" value="NC_017971.2"/>
</dbReference>
<dbReference type="EMBL" id="HE611333">
    <property type="protein sequence ID" value="CCL97941.1"/>
    <property type="molecule type" value="Genomic_DNA"/>
</dbReference>
<proteinExistence type="predicted"/>
<dbReference type="GeneID" id="13538760"/>
<evidence type="ECO:0000313" key="2">
    <source>
        <dbReference type="Proteomes" id="UP000002867"/>
    </source>
</evidence>
<protein>
    <submittedName>
        <fullName evidence="1">Uncharacterized protein</fullName>
    </submittedName>
</protein>
<name>J7RFX9_9CAUD</name>
<organism evidence="1 2">
    <name type="scientific">Pseudomonas phage tf</name>
    <dbReference type="NCBI Taxonomy" id="1114179"/>
    <lineage>
        <taxon>Viruses</taxon>
        <taxon>Duplodnaviria</taxon>
        <taxon>Heunggongvirae</taxon>
        <taxon>Uroviricota</taxon>
        <taxon>Caudoviricetes</taxon>
        <taxon>Krylovvirus</taxon>
        <taxon>Krylovvirus tf</taxon>
    </lineage>
</organism>
<keyword evidence="2" id="KW-1185">Reference proteome</keyword>
<dbReference type="KEGG" id="vg:13538760"/>